<reference evidence="2 3" key="1">
    <citation type="submission" date="2017-06" db="EMBL/GenBank/DDBJ databases">
        <title>Comparative genomic analysis of Ambrosia Fusariam Clade fungi.</title>
        <authorList>
            <person name="Stajich J.E."/>
            <person name="Carrillo J."/>
            <person name="Kijimoto T."/>
            <person name="Eskalen A."/>
            <person name="O'Donnell K."/>
            <person name="Kasson M."/>
        </authorList>
    </citation>
    <scope>NUCLEOTIDE SEQUENCE [LARGE SCALE GENOMIC DNA]</scope>
    <source>
        <strain evidence="2 3">NRRL62584</strain>
    </source>
</reference>
<protein>
    <submittedName>
        <fullName evidence="2">Uncharacterized protein</fullName>
    </submittedName>
</protein>
<name>A0A428QCP0_9HYPO</name>
<gene>
    <name evidence="2" type="ORF">CEP54_005439</name>
</gene>
<accession>A0A428QCP0</accession>
<feature type="region of interest" description="Disordered" evidence="1">
    <location>
        <begin position="180"/>
        <end position="217"/>
    </location>
</feature>
<comment type="caution">
    <text evidence="2">The sequence shown here is derived from an EMBL/GenBank/DDBJ whole genome shotgun (WGS) entry which is preliminary data.</text>
</comment>
<evidence type="ECO:0000313" key="3">
    <source>
        <dbReference type="Proteomes" id="UP000288168"/>
    </source>
</evidence>
<organism evidence="2 3">
    <name type="scientific">Fusarium duplospermum</name>
    <dbReference type="NCBI Taxonomy" id="1325734"/>
    <lineage>
        <taxon>Eukaryota</taxon>
        <taxon>Fungi</taxon>
        <taxon>Dikarya</taxon>
        <taxon>Ascomycota</taxon>
        <taxon>Pezizomycotina</taxon>
        <taxon>Sordariomycetes</taxon>
        <taxon>Hypocreomycetidae</taxon>
        <taxon>Hypocreales</taxon>
        <taxon>Nectriaceae</taxon>
        <taxon>Fusarium</taxon>
        <taxon>Fusarium solani species complex</taxon>
    </lineage>
</organism>
<evidence type="ECO:0000313" key="2">
    <source>
        <dbReference type="EMBL" id="RSL63074.1"/>
    </source>
</evidence>
<feature type="compositionally biased region" description="Low complexity" evidence="1">
    <location>
        <begin position="104"/>
        <end position="119"/>
    </location>
</feature>
<sequence>MRVTETTPLLAQPSSPRPGHSQVNSPGEPSDILCPHPSSHRLHIKLTLAQRAKKDRQTHPSYERLSVIQEEDEETVSHSEEADDSISGLSSLNGGTDNSDEESYGSIQGSSSSNGGADNSGEELITPDEQAVLLQPVMVPIVVQPRHAQTLEEGDTWEVGCVSSMCWPLMCLFRKLDTAPDEQDGPRPAPLSEVEDSDAEFADDEYSSSTESSGSSSVLGNFTPHLAPLMPAAIVEFRRLLFSDERVLEFRRLELVYETL</sequence>
<feature type="compositionally biased region" description="Polar residues" evidence="1">
    <location>
        <begin position="1"/>
        <end position="14"/>
    </location>
</feature>
<evidence type="ECO:0000256" key="1">
    <source>
        <dbReference type="SAM" id="MobiDB-lite"/>
    </source>
</evidence>
<feature type="region of interest" description="Disordered" evidence="1">
    <location>
        <begin position="1"/>
        <end position="123"/>
    </location>
</feature>
<dbReference type="AlphaFoldDB" id="A0A428QCP0"/>
<keyword evidence="3" id="KW-1185">Reference proteome</keyword>
<dbReference type="Proteomes" id="UP000288168">
    <property type="component" value="Unassembled WGS sequence"/>
</dbReference>
<proteinExistence type="predicted"/>
<dbReference type="EMBL" id="NKCI01000041">
    <property type="protein sequence ID" value="RSL63074.1"/>
    <property type="molecule type" value="Genomic_DNA"/>
</dbReference>
<feature type="compositionally biased region" description="Low complexity" evidence="1">
    <location>
        <begin position="207"/>
        <end position="217"/>
    </location>
</feature>
<feature type="compositionally biased region" description="Acidic residues" evidence="1">
    <location>
        <begin position="193"/>
        <end position="206"/>
    </location>
</feature>
<feature type="compositionally biased region" description="Polar residues" evidence="1">
    <location>
        <begin position="87"/>
        <end position="97"/>
    </location>
</feature>
<dbReference type="OrthoDB" id="5090727at2759"/>